<dbReference type="Proteomes" id="UP001172457">
    <property type="component" value="Chromosome 8"/>
</dbReference>
<comment type="caution">
    <text evidence="1">The sequence shown here is derived from an EMBL/GenBank/DDBJ whole genome shotgun (WGS) entry which is preliminary data.</text>
</comment>
<evidence type="ECO:0008006" key="3">
    <source>
        <dbReference type="Google" id="ProtNLM"/>
    </source>
</evidence>
<name>A0AA38ST54_9ASTR</name>
<accession>A0AA38ST54</accession>
<reference evidence="1" key="1">
    <citation type="submission" date="2023-03" db="EMBL/GenBank/DDBJ databases">
        <title>Chromosome-scale reference genome and RAD-based genetic map of yellow starthistle (Centaurea solstitialis) reveal putative structural variation and QTLs associated with invader traits.</title>
        <authorList>
            <person name="Reatini B."/>
            <person name="Cang F.A."/>
            <person name="Jiang Q."/>
            <person name="Mckibben M.T.W."/>
            <person name="Barker M.S."/>
            <person name="Rieseberg L.H."/>
            <person name="Dlugosch K.M."/>
        </authorList>
    </citation>
    <scope>NUCLEOTIDE SEQUENCE</scope>
    <source>
        <strain evidence="1">CAN-66</strain>
        <tissue evidence="1">Leaf</tissue>
    </source>
</reference>
<gene>
    <name evidence="1" type="ORF">OSB04_031500</name>
</gene>
<keyword evidence="2" id="KW-1185">Reference proteome</keyword>
<dbReference type="PANTHER" id="PTHR11697">
    <property type="entry name" value="GENERAL TRANSCRIPTION FACTOR 2-RELATED ZINC FINGER PROTEIN"/>
    <property type="match status" value="1"/>
</dbReference>
<proteinExistence type="predicted"/>
<dbReference type="PANTHER" id="PTHR11697:SF230">
    <property type="entry name" value="ZINC FINGER, MYM DOMAIN CONTAINING 1"/>
    <property type="match status" value="1"/>
</dbReference>
<dbReference type="EMBL" id="JARYMX010000008">
    <property type="protein sequence ID" value="KAJ9538767.1"/>
    <property type="molecule type" value="Genomic_DNA"/>
</dbReference>
<evidence type="ECO:0000313" key="2">
    <source>
        <dbReference type="Proteomes" id="UP001172457"/>
    </source>
</evidence>
<evidence type="ECO:0000313" key="1">
    <source>
        <dbReference type="EMBL" id="KAJ9538767.1"/>
    </source>
</evidence>
<dbReference type="AlphaFoldDB" id="A0AA38ST54"/>
<protein>
    <recommendedName>
        <fullName evidence="3">HAT C-terminal dimerisation domain-containing protein</fullName>
    </recommendedName>
</protein>
<sequence>MDLGATGLKNLYSGNVIASCLPLKNIKTIKVYVRCERRIFKRGSSDAENHRQSTLPSIGERRIFKCQHLQLDRAIGDPNKLIYASINLFSHSFAVKKTHLFDPYRSNNIDILVGSINFSIKKRFLFEDRFADLSKTFTSLNGPNIFKSAPYTQKKTTRSTLFILIDFDQSTPNVPTSTNERFDQLNSIGDLGKKMVETKKNHIIFPKVYLLLKLALILPVATSSVERAFLAMKLIKTRKLFLSDYLVSYIEEVILKSISSDTIMQIFQGIRHRRILMTYWAKSRGSEAKPIIEPIIIFTDIVGFRDVAEGKWPSKFFESNNVTR</sequence>
<organism evidence="1 2">
    <name type="scientific">Centaurea solstitialis</name>
    <name type="common">yellow star-thistle</name>
    <dbReference type="NCBI Taxonomy" id="347529"/>
    <lineage>
        <taxon>Eukaryota</taxon>
        <taxon>Viridiplantae</taxon>
        <taxon>Streptophyta</taxon>
        <taxon>Embryophyta</taxon>
        <taxon>Tracheophyta</taxon>
        <taxon>Spermatophyta</taxon>
        <taxon>Magnoliopsida</taxon>
        <taxon>eudicotyledons</taxon>
        <taxon>Gunneridae</taxon>
        <taxon>Pentapetalae</taxon>
        <taxon>asterids</taxon>
        <taxon>campanulids</taxon>
        <taxon>Asterales</taxon>
        <taxon>Asteraceae</taxon>
        <taxon>Carduoideae</taxon>
        <taxon>Cardueae</taxon>
        <taxon>Centaureinae</taxon>
        <taxon>Centaurea</taxon>
    </lineage>
</organism>
<dbReference type="InterPro" id="IPR055298">
    <property type="entry name" value="AtLOH3-like"/>
</dbReference>